<reference evidence="8 9" key="1">
    <citation type="journal article" date="2009" name="Int. J. Syst. Evol. Microbiol.">
        <title>Nocardioides caeni sp. nov., isolated from wastewater.</title>
        <authorList>
            <person name="Yoon J.H."/>
            <person name="Kang S.J."/>
            <person name="Park S."/>
            <person name="Kim W."/>
            <person name="Oh T.K."/>
        </authorList>
    </citation>
    <scope>NUCLEOTIDE SEQUENCE [LARGE SCALE GENOMIC DNA]</scope>
    <source>
        <strain evidence="8 9">DSM 23134</strain>
    </source>
</reference>
<name>A0A4S8NS06_9ACTN</name>
<dbReference type="Proteomes" id="UP000307087">
    <property type="component" value="Unassembled WGS sequence"/>
</dbReference>
<accession>A0A4S8NS06</accession>
<gene>
    <name evidence="8" type="ORF">E9934_00345</name>
</gene>
<evidence type="ECO:0000256" key="2">
    <source>
        <dbReference type="ARBA" id="ARBA00022729"/>
    </source>
</evidence>
<dbReference type="AlphaFoldDB" id="A0A4S8NS06"/>
<evidence type="ECO:0000256" key="5">
    <source>
        <dbReference type="ARBA" id="ARBA00023284"/>
    </source>
</evidence>
<keyword evidence="6" id="KW-0472">Membrane</keyword>
<organism evidence="8 9">
    <name type="scientific">Nocardioides caeni</name>
    <dbReference type="NCBI Taxonomy" id="574700"/>
    <lineage>
        <taxon>Bacteria</taxon>
        <taxon>Bacillati</taxon>
        <taxon>Actinomycetota</taxon>
        <taxon>Actinomycetes</taxon>
        <taxon>Propionibacteriales</taxon>
        <taxon>Nocardioidaceae</taxon>
        <taxon>Nocardioides</taxon>
    </lineage>
</organism>
<feature type="domain" description="Thioredoxin-like fold" evidence="7">
    <location>
        <begin position="73"/>
        <end position="237"/>
    </location>
</feature>
<keyword evidence="2" id="KW-0732">Signal</keyword>
<dbReference type="RefSeq" id="WP_136560859.1">
    <property type="nucleotide sequence ID" value="NZ_BAABLS010000004.1"/>
</dbReference>
<dbReference type="CDD" id="cd02972">
    <property type="entry name" value="DsbA_family"/>
    <property type="match status" value="1"/>
</dbReference>
<evidence type="ECO:0000259" key="7">
    <source>
        <dbReference type="Pfam" id="PF13462"/>
    </source>
</evidence>
<keyword evidence="3" id="KW-0560">Oxidoreductase</keyword>
<dbReference type="InterPro" id="IPR036249">
    <property type="entry name" value="Thioredoxin-like_sf"/>
</dbReference>
<keyword evidence="9" id="KW-1185">Reference proteome</keyword>
<keyword evidence="4" id="KW-1015">Disulfide bond</keyword>
<evidence type="ECO:0000256" key="1">
    <source>
        <dbReference type="ARBA" id="ARBA00005791"/>
    </source>
</evidence>
<sequence>MSSSSSKAAARAQKAAEMRAVQEKREARRRILTILGVVVAMIAIVGGAILIGKIQTDKEQDELEAGIPAIGKSDYGLVIGEEDAPHSVIIYEDFLCPYCGQLEAATRDNLAELAAEGKVRVEYRPFDLLSQMIETDYPIRAANAFAVVRDTAGDEAAKEFHDLLFERQPTEGDEDSYLTDDELVALAVEAGATEADVRGGIEGLDQEGWVDGATAEARESGVSGTPTVFVDGEVFQTGGGVDGLARGIIGAVD</sequence>
<evidence type="ECO:0000256" key="3">
    <source>
        <dbReference type="ARBA" id="ARBA00023002"/>
    </source>
</evidence>
<dbReference type="InterPro" id="IPR012336">
    <property type="entry name" value="Thioredoxin-like_fold"/>
</dbReference>
<proteinExistence type="inferred from homology"/>
<comment type="caution">
    <text evidence="8">The sequence shown here is derived from an EMBL/GenBank/DDBJ whole genome shotgun (WGS) entry which is preliminary data.</text>
</comment>
<dbReference type="Pfam" id="PF13462">
    <property type="entry name" value="Thioredoxin_4"/>
    <property type="match status" value="1"/>
</dbReference>
<dbReference type="SUPFAM" id="SSF52833">
    <property type="entry name" value="Thioredoxin-like"/>
    <property type="match status" value="1"/>
</dbReference>
<protein>
    <submittedName>
        <fullName evidence="8">Disulfide bond formation protein DsbA</fullName>
    </submittedName>
</protein>
<dbReference type="PANTHER" id="PTHR13887">
    <property type="entry name" value="GLUTATHIONE S-TRANSFERASE KAPPA"/>
    <property type="match status" value="1"/>
</dbReference>
<keyword evidence="6" id="KW-1133">Transmembrane helix</keyword>
<comment type="similarity">
    <text evidence="1">Belongs to the thioredoxin family. DsbA subfamily.</text>
</comment>
<keyword evidence="5" id="KW-0676">Redox-active center</keyword>
<dbReference type="PANTHER" id="PTHR13887:SF14">
    <property type="entry name" value="DISULFIDE BOND FORMATION PROTEIN D"/>
    <property type="match status" value="1"/>
</dbReference>
<evidence type="ECO:0000313" key="9">
    <source>
        <dbReference type="Proteomes" id="UP000307087"/>
    </source>
</evidence>
<keyword evidence="6" id="KW-0812">Transmembrane</keyword>
<dbReference type="EMBL" id="STGW01000001">
    <property type="protein sequence ID" value="THV18144.1"/>
    <property type="molecule type" value="Genomic_DNA"/>
</dbReference>
<evidence type="ECO:0000256" key="4">
    <source>
        <dbReference type="ARBA" id="ARBA00023157"/>
    </source>
</evidence>
<dbReference type="Gene3D" id="3.40.30.10">
    <property type="entry name" value="Glutaredoxin"/>
    <property type="match status" value="1"/>
</dbReference>
<dbReference type="OrthoDB" id="117402at2"/>
<evidence type="ECO:0000313" key="8">
    <source>
        <dbReference type="EMBL" id="THV18144.1"/>
    </source>
</evidence>
<dbReference type="GO" id="GO:0016491">
    <property type="term" value="F:oxidoreductase activity"/>
    <property type="evidence" value="ECO:0007669"/>
    <property type="project" value="UniProtKB-KW"/>
</dbReference>
<evidence type="ECO:0000256" key="6">
    <source>
        <dbReference type="SAM" id="Phobius"/>
    </source>
</evidence>
<feature type="transmembrane region" description="Helical" evidence="6">
    <location>
        <begin position="31"/>
        <end position="51"/>
    </location>
</feature>